<evidence type="ECO:0000256" key="1">
    <source>
        <dbReference type="SAM" id="SignalP"/>
    </source>
</evidence>
<protein>
    <submittedName>
        <fullName evidence="2">Uncharacterized protein</fullName>
    </submittedName>
</protein>
<proteinExistence type="predicted"/>
<dbReference type="Proteomes" id="UP000244224">
    <property type="component" value="Unassembled WGS sequence"/>
</dbReference>
<keyword evidence="3" id="KW-1185">Reference proteome</keyword>
<evidence type="ECO:0000313" key="2">
    <source>
        <dbReference type="EMBL" id="PTX50108.1"/>
    </source>
</evidence>
<keyword evidence="1" id="KW-0732">Signal</keyword>
<sequence>MTECLSFLRFPGWTRACLMAGALTGFALPAAAIPEVTPAERLELVQACEKVLLEQSEAPLRGYLPAPLSSGKPGAKTYTYYSQSKALIVLARRTGKIWDLCTVQEVEGDRRSLTEWAKAWPKEFAAAFPASRYQQHSFQVPRPVEPFAVLCQDQGFALVIYPHFGQKSEFAVSVSNQLDYIRSDPCQPGSG</sequence>
<accession>A0A2T6B212</accession>
<gene>
    <name evidence="2" type="ORF">C8N34_106290</name>
</gene>
<dbReference type="RefSeq" id="WP_145693587.1">
    <property type="nucleotide sequence ID" value="NZ_QBKP01000006.1"/>
</dbReference>
<feature type="signal peptide" evidence="1">
    <location>
        <begin position="1"/>
        <end position="32"/>
    </location>
</feature>
<feature type="chain" id="PRO_5015605875" evidence="1">
    <location>
        <begin position="33"/>
        <end position="191"/>
    </location>
</feature>
<dbReference type="EMBL" id="QBKP01000006">
    <property type="protein sequence ID" value="PTX50108.1"/>
    <property type="molecule type" value="Genomic_DNA"/>
</dbReference>
<organism evidence="2 3">
    <name type="scientific">Gemmobacter caeni</name>
    <dbReference type="NCBI Taxonomy" id="589035"/>
    <lineage>
        <taxon>Bacteria</taxon>
        <taxon>Pseudomonadati</taxon>
        <taxon>Pseudomonadota</taxon>
        <taxon>Alphaproteobacteria</taxon>
        <taxon>Rhodobacterales</taxon>
        <taxon>Paracoccaceae</taxon>
        <taxon>Gemmobacter</taxon>
    </lineage>
</organism>
<comment type="caution">
    <text evidence="2">The sequence shown here is derived from an EMBL/GenBank/DDBJ whole genome shotgun (WGS) entry which is preliminary data.</text>
</comment>
<reference evidence="2 3" key="1">
    <citation type="submission" date="2018-04" db="EMBL/GenBank/DDBJ databases">
        <title>Genomic Encyclopedia of Archaeal and Bacterial Type Strains, Phase II (KMG-II): from individual species to whole genera.</title>
        <authorList>
            <person name="Goeker M."/>
        </authorList>
    </citation>
    <scope>NUCLEOTIDE SEQUENCE [LARGE SCALE GENOMIC DNA]</scope>
    <source>
        <strain evidence="2 3">DSM 21823</strain>
    </source>
</reference>
<dbReference type="AlphaFoldDB" id="A0A2T6B212"/>
<name>A0A2T6B212_9RHOB</name>
<evidence type="ECO:0000313" key="3">
    <source>
        <dbReference type="Proteomes" id="UP000244224"/>
    </source>
</evidence>